<proteinExistence type="predicted"/>
<gene>
    <name evidence="2" type="ORF">AK812_SmicGene14931</name>
</gene>
<feature type="compositionally biased region" description="Acidic residues" evidence="1">
    <location>
        <begin position="710"/>
        <end position="726"/>
    </location>
</feature>
<evidence type="ECO:0000313" key="3">
    <source>
        <dbReference type="Proteomes" id="UP000186817"/>
    </source>
</evidence>
<name>A0A1Q9E488_SYMMI</name>
<feature type="region of interest" description="Disordered" evidence="1">
    <location>
        <begin position="605"/>
        <end position="765"/>
    </location>
</feature>
<dbReference type="AlphaFoldDB" id="A0A1Q9E488"/>
<dbReference type="EMBL" id="LSRX01000269">
    <property type="protein sequence ID" value="OLQ02242.1"/>
    <property type="molecule type" value="Genomic_DNA"/>
</dbReference>
<evidence type="ECO:0000313" key="2">
    <source>
        <dbReference type="EMBL" id="OLQ02242.1"/>
    </source>
</evidence>
<sequence>MLTSGANMNFAGQFYDAVCQEITTTKLAKENILGNLNGLMITCLIFLEYLSVFAEDDDRAKFTVEFCLALRMFLEGRVKTGTFAKERSLKVEDGCWPKKAVLPPGTDSLCRYSRICRLRFLWMDDQLQSLAFTLDLSCSTLRCLRMQGALHDPNYVELRRIFEVLEGTLNDYHFLVRCLPVIVIRDTDGDLLKLLPPSPEAANSPEPAKSPSAASDAAMASDDALALSQCEQFEAFVAQTYSDFGLTVSAWLWLHWKALAHEKYFRDDYGLHDWLDELANLKDMAVPVQYHVWMAQTAAESEACEAIVNLADAITLVIGGLDEDEMFETAEKHSLDRTLGQAQGQLFVGDVPELWKAGDVPELRMEGRIVLSLGIPATKEKFRRANNSRTEDSDGDYDMVPERLVLDCGGVLSVPSSSGKEKYDGNDIYKAAIPGAYAFCQKFMHTYGADSLQVISRVNFPESKNHWVVRFCSSLGIDERQVHLVSERRDKGPKARSLGCSVAVDDQCACLYSICVHCYDILDSVKPLILFNESGYRRSGAKWDDYVQERVTRTTSWLTVATMCGVNTDGWEELGKLGPPHCWHQQATVKRWFLMMAPAAPKSKASAASAGPAEKKPAASAEPAEKKPAASAEPAEKKPAASAEPAERKEHDEPAASAEQERDTSAAPAENDTSSAVSAEEKKEKEKHKKIQQEKKTSSHDENYSYSYYSEEEVEDDDHKEEEEESSSSLSVHVVDADNPPPVPQQAKTKSCSTGPAGTPGELNPLHEMQRKRARAEAYRATGPLGETEPPAAVTTQVAKQTQPGCIGLSWLHRPLLAASAFGGVAAEVDMPPKKNPKEKAKAKAKSIAAATTMADSARADNSQSNQCAEHLLRVHEVQEIQRLYLPPMDPPIKDFTYEVVDIDQWFSVIASVVERHSELHCPRHFVHALNEHFRGDQSSRSHESEREAFLVDSVREWTKQRMSDTEFGRPILYLPYVVAHDLARDNACPEVRAEERARDQQSCEGWTKLASLVRAQPFEMFEAADHLESMAEGAWAFFYVLAEAWALPYVLAEAWTLPYVLAEAQSSLLTLKWTPE</sequence>
<dbReference type="Proteomes" id="UP000186817">
    <property type="component" value="Unassembled WGS sequence"/>
</dbReference>
<dbReference type="OrthoDB" id="10376792at2759"/>
<comment type="caution">
    <text evidence="2">The sequence shown here is derived from an EMBL/GenBank/DDBJ whole genome shotgun (WGS) entry which is preliminary data.</text>
</comment>
<reference evidence="2 3" key="1">
    <citation type="submission" date="2016-02" db="EMBL/GenBank/DDBJ databases">
        <title>Genome analysis of coral dinoflagellate symbionts highlights evolutionary adaptations to a symbiotic lifestyle.</title>
        <authorList>
            <person name="Aranda M."/>
            <person name="Li Y."/>
            <person name="Liew Y.J."/>
            <person name="Baumgarten S."/>
            <person name="Simakov O."/>
            <person name="Wilson M."/>
            <person name="Piel J."/>
            <person name="Ashoor H."/>
            <person name="Bougouffa S."/>
            <person name="Bajic V.B."/>
            <person name="Ryu T."/>
            <person name="Ravasi T."/>
            <person name="Bayer T."/>
            <person name="Micklem G."/>
            <person name="Kim H."/>
            <person name="Bhak J."/>
            <person name="Lajeunesse T.C."/>
            <person name="Voolstra C.R."/>
        </authorList>
    </citation>
    <scope>NUCLEOTIDE SEQUENCE [LARGE SCALE GENOMIC DNA]</scope>
    <source>
        <strain evidence="2 3">CCMP2467</strain>
    </source>
</reference>
<protein>
    <submittedName>
        <fullName evidence="2">Uncharacterized protein</fullName>
    </submittedName>
</protein>
<keyword evidence="3" id="KW-1185">Reference proteome</keyword>
<feature type="compositionally biased region" description="Polar residues" evidence="1">
    <location>
        <begin position="746"/>
        <end position="756"/>
    </location>
</feature>
<organism evidence="2 3">
    <name type="scientific">Symbiodinium microadriaticum</name>
    <name type="common">Dinoflagellate</name>
    <name type="synonym">Zooxanthella microadriatica</name>
    <dbReference type="NCBI Taxonomy" id="2951"/>
    <lineage>
        <taxon>Eukaryota</taxon>
        <taxon>Sar</taxon>
        <taxon>Alveolata</taxon>
        <taxon>Dinophyceae</taxon>
        <taxon>Suessiales</taxon>
        <taxon>Symbiodiniaceae</taxon>
        <taxon>Symbiodinium</taxon>
    </lineage>
</organism>
<accession>A0A1Q9E488</accession>
<feature type="compositionally biased region" description="Basic and acidic residues" evidence="1">
    <location>
        <begin position="691"/>
        <end position="703"/>
    </location>
</feature>
<feature type="compositionally biased region" description="Basic and acidic residues" evidence="1">
    <location>
        <begin position="613"/>
        <end position="664"/>
    </location>
</feature>
<evidence type="ECO:0000256" key="1">
    <source>
        <dbReference type="SAM" id="MobiDB-lite"/>
    </source>
</evidence>